<sequence>MASSTIVGISSSVNNLSSKADSQNALPQDILTQLRNLPQPSALFTTEDRKTLQMVVKFDLLVGEGEKEKNAEEPTPQAEGDPTIEKGLVLTDEDEKDESTFIPIITTLRTEPTQVTTKAEDNSVEDDEEDDDDDDDEALNIDDDGKDIEDDDDDGAVAEMGHFHENVLLICASTAGSKTFYVYVLFSSSPNGGEDEDGRFWVAKNRDGEMRETISYVLWGW</sequence>
<accession>A0ACB8XMA0</accession>
<reference evidence="2" key="1">
    <citation type="journal article" date="2022" name="Mol. Ecol. Resour.">
        <title>The genomes of chicory, endive, great burdock and yacon provide insights into Asteraceae palaeo-polyploidization history and plant inulin production.</title>
        <authorList>
            <person name="Fan W."/>
            <person name="Wang S."/>
            <person name="Wang H."/>
            <person name="Wang A."/>
            <person name="Jiang F."/>
            <person name="Liu H."/>
            <person name="Zhao H."/>
            <person name="Xu D."/>
            <person name="Zhang Y."/>
        </authorList>
    </citation>
    <scope>NUCLEOTIDE SEQUENCE [LARGE SCALE GENOMIC DNA]</scope>
    <source>
        <strain evidence="2">cv. Niubang</strain>
    </source>
</reference>
<name>A0ACB8XMA0_ARCLA</name>
<evidence type="ECO:0000313" key="2">
    <source>
        <dbReference type="Proteomes" id="UP001055879"/>
    </source>
</evidence>
<dbReference type="Proteomes" id="UP001055879">
    <property type="component" value="Linkage Group LG16"/>
</dbReference>
<protein>
    <submittedName>
        <fullName evidence="1">Uncharacterized protein</fullName>
    </submittedName>
</protein>
<proteinExistence type="predicted"/>
<organism evidence="1 2">
    <name type="scientific">Arctium lappa</name>
    <name type="common">Greater burdock</name>
    <name type="synonym">Lappa major</name>
    <dbReference type="NCBI Taxonomy" id="4217"/>
    <lineage>
        <taxon>Eukaryota</taxon>
        <taxon>Viridiplantae</taxon>
        <taxon>Streptophyta</taxon>
        <taxon>Embryophyta</taxon>
        <taxon>Tracheophyta</taxon>
        <taxon>Spermatophyta</taxon>
        <taxon>Magnoliopsida</taxon>
        <taxon>eudicotyledons</taxon>
        <taxon>Gunneridae</taxon>
        <taxon>Pentapetalae</taxon>
        <taxon>asterids</taxon>
        <taxon>campanulids</taxon>
        <taxon>Asterales</taxon>
        <taxon>Asteraceae</taxon>
        <taxon>Carduoideae</taxon>
        <taxon>Cardueae</taxon>
        <taxon>Arctiinae</taxon>
        <taxon>Arctium</taxon>
    </lineage>
</organism>
<gene>
    <name evidence="1" type="ORF">L6452_40435</name>
</gene>
<dbReference type="EMBL" id="CM042062">
    <property type="protein sequence ID" value="KAI3669208.1"/>
    <property type="molecule type" value="Genomic_DNA"/>
</dbReference>
<keyword evidence="2" id="KW-1185">Reference proteome</keyword>
<evidence type="ECO:0000313" key="1">
    <source>
        <dbReference type="EMBL" id="KAI3669208.1"/>
    </source>
</evidence>
<reference evidence="1 2" key="2">
    <citation type="journal article" date="2022" name="Mol. Ecol. Resour.">
        <title>The genomes of chicory, endive, great burdock and yacon provide insights into Asteraceae paleo-polyploidization history and plant inulin production.</title>
        <authorList>
            <person name="Fan W."/>
            <person name="Wang S."/>
            <person name="Wang H."/>
            <person name="Wang A."/>
            <person name="Jiang F."/>
            <person name="Liu H."/>
            <person name="Zhao H."/>
            <person name="Xu D."/>
            <person name="Zhang Y."/>
        </authorList>
    </citation>
    <scope>NUCLEOTIDE SEQUENCE [LARGE SCALE GENOMIC DNA]</scope>
    <source>
        <strain evidence="2">cv. Niubang</strain>
    </source>
</reference>
<comment type="caution">
    <text evidence="1">The sequence shown here is derived from an EMBL/GenBank/DDBJ whole genome shotgun (WGS) entry which is preliminary data.</text>
</comment>